<dbReference type="GO" id="GO:0000155">
    <property type="term" value="F:phosphorelay sensor kinase activity"/>
    <property type="evidence" value="ECO:0007669"/>
    <property type="project" value="InterPro"/>
</dbReference>
<evidence type="ECO:0000259" key="4">
    <source>
        <dbReference type="PROSITE" id="PS50109"/>
    </source>
</evidence>
<name>A0A8S1QLL3_9CILI</name>
<evidence type="ECO:0000256" key="1">
    <source>
        <dbReference type="ARBA" id="ARBA00022553"/>
    </source>
</evidence>
<evidence type="ECO:0000256" key="2">
    <source>
        <dbReference type="PROSITE-ProRule" id="PRU00169"/>
    </source>
</evidence>
<dbReference type="EMBL" id="CAJJDN010000111">
    <property type="protein sequence ID" value="CAD8116529.1"/>
    <property type="molecule type" value="Genomic_DNA"/>
</dbReference>
<feature type="modified residue" description="4-aspartylphosphate" evidence="2">
    <location>
        <position position="620"/>
    </location>
</feature>
<keyword evidence="1 2" id="KW-0597">Phosphoprotein</keyword>
<feature type="domain" description="PAS" evidence="6">
    <location>
        <begin position="111"/>
        <end position="149"/>
    </location>
</feature>
<dbReference type="Pfam" id="PF00512">
    <property type="entry name" value="HisKA"/>
    <property type="match status" value="1"/>
</dbReference>
<dbReference type="PANTHER" id="PTHR43719">
    <property type="entry name" value="TWO-COMPONENT HISTIDINE KINASE"/>
    <property type="match status" value="1"/>
</dbReference>
<dbReference type="CDD" id="cd00082">
    <property type="entry name" value="HisKA"/>
    <property type="match status" value="1"/>
</dbReference>
<dbReference type="InterPro" id="IPR001789">
    <property type="entry name" value="Sig_transdc_resp-reg_receiver"/>
</dbReference>
<keyword evidence="8" id="KW-1185">Reference proteome</keyword>
<dbReference type="Pfam" id="PF13188">
    <property type="entry name" value="PAS_8"/>
    <property type="match status" value="1"/>
</dbReference>
<gene>
    <name evidence="7" type="ORF">PSON_ATCC_30995.1.T1110081</name>
</gene>
<evidence type="ECO:0000313" key="8">
    <source>
        <dbReference type="Proteomes" id="UP000692954"/>
    </source>
</evidence>
<organism evidence="7 8">
    <name type="scientific">Paramecium sonneborni</name>
    <dbReference type="NCBI Taxonomy" id="65129"/>
    <lineage>
        <taxon>Eukaryota</taxon>
        <taxon>Sar</taxon>
        <taxon>Alveolata</taxon>
        <taxon>Ciliophora</taxon>
        <taxon>Intramacronucleata</taxon>
        <taxon>Oligohymenophorea</taxon>
        <taxon>Peniculida</taxon>
        <taxon>Parameciidae</taxon>
        <taxon>Paramecium</taxon>
    </lineage>
</organism>
<comment type="caution">
    <text evidence="7">The sequence shown here is derived from an EMBL/GenBank/DDBJ whole genome shotgun (WGS) entry which is preliminary data.</text>
</comment>
<accession>A0A8S1QLL3</accession>
<dbReference type="PROSITE" id="PS50110">
    <property type="entry name" value="RESPONSE_REGULATORY"/>
    <property type="match status" value="1"/>
</dbReference>
<dbReference type="AlphaFoldDB" id="A0A8S1QLL3"/>
<feature type="region of interest" description="Disordered" evidence="3">
    <location>
        <begin position="173"/>
        <end position="194"/>
    </location>
</feature>
<evidence type="ECO:0000313" key="7">
    <source>
        <dbReference type="EMBL" id="CAD8116529.1"/>
    </source>
</evidence>
<dbReference type="Pfam" id="PF02518">
    <property type="entry name" value="HATPase_c"/>
    <property type="match status" value="1"/>
</dbReference>
<feature type="domain" description="Histidine kinase" evidence="4">
    <location>
        <begin position="322"/>
        <end position="540"/>
    </location>
</feature>
<dbReference type="PROSITE" id="PS50109">
    <property type="entry name" value="HIS_KIN"/>
    <property type="match status" value="1"/>
</dbReference>
<reference evidence="7" key="1">
    <citation type="submission" date="2021-01" db="EMBL/GenBank/DDBJ databases">
        <authorList>
            <consortium name="Genoscope - CEA"/>
            <person name="William W."/>
        </authorList>
    </citation>
    <scope>NUCLEOTIDE SEQUENCE</scope>
</reference>
<dbReference type="Pfam" id="PF00072">
    <property type="entry name" value="Response_reg"/>
    <property type="match status" value="1"/>
</dbReference>
<dbReference type="Proteomes" id="UP000692954">
    <property type="component" value="Unassembled WGS sequence"/>
</dbReference>
<dbReference type="PROSITE" id="PS50112">
    <property type="entry name" value="PAS"/>
    <property type="match status" value="1"/>
</dbReference>
<dbReference type="CDD" id="cd17546">
    <property type="entry name" value="REC_hyHK_CKI1_RcsC-like"/>
    <property type="match status" value="1"/>
</dbReference>
<dbReference type="InterPro" id="IPR005467">
    <property type="entry name" value="His_kinase_dom"/>
</dbReference>
<dbReference type="InterPro" id="IPR003661">
    <property type="entry name" value="HisK_dim/P_dom"/>
</dbReference>
<evidence type="ECO:0000256" key="3">
    <source>
        <dbReference type="SAM" id="MobiDB-lite"/>
    </source>
</evidence>
<dbReference type="SMART" id="SM00388">
    <property type="entry name" value="HisKA"/>
    <property type="match status" value="1"/>
</dbReference>
<proteinExistence type="predicted"/>
<sequence length="692" mass="80434">MCQKKCSQLTQTFSQQDFKIKQTQFEQDQLLSSESKRDFIKGDINESIILKAINQEIESPQQEHKCIGNNKDCMNQRIIVKKQPNNLPTTFISDSIQNLEPLKLEKNPSTKYSEIVSIMNNLPFGILFVDQSLQVLDFNQRVTQLLGLSNPNDIISFLDQAIQSGDFCEFRSSKKVRKPQKSPSKRTFLKQPSISPQKKYLDEHIPDVLSQYNNNTSQFKGDSEGNIGKNLKSVFQNFKKIHQSQMTSLSRDNFQYIIRMDNMNKSSGKIKYKSLKLKIFQLEGFVQWESVVYLFFLENITKREEYKLLNHKYKFQQALLNSLCHELRTPINGTVSQLYALKNQLSQSLIESHLDPAIVSAKRLQFQLNDILDYAQIQCSSLTLNKSCFKLQDVYQQLYELFNFECVQKNIKLIIEYANHISIYTDKERLTRIFINLLDNSVKFTNQGGTIKISTQTNPHYYKLQIEDDGLGISEEIIQKIEEQAELLFQDSIQYNSNKLGLGLRISQQLAKYLYKDQFFEIDSVYEQYTRVSFRVSNQIQNCSKEFEIDKQQITQIFQCDCSKILIVDDIGCNHFALQVLLKKFNLKTDSAYNGNSAIDMVKLKLQKQCCRTYRLIFMDIEMPGKNGFQASQDINQLLKEHQLNESCIITMYSAYSGDEDVLIANQCGMKERISKPTDIHKLEYLVKKYIL</sequence>
<dbReference type="PANTHER" id="PTHR43719:SF28">
    <property type="entry name" value="PEROXIDE STRESS-ACTIVATED HISTIDINE KINASE MAK1-RELATED"/>
    <property type="match status" value="1"/>
</dbReference>
<feature type="domain" description="Response regulatory" evidence="5">
    <location>
        <begin position="564"/>
        <end position="691"/>
    </location>
</feature>
<feature type="compositionally biased region" description="Basic residues" evidence="3">
    <location>
        <begin position="173"/>
        <end position="188"/>
    </location>
</feature>
<dbReference type="InterPro" id="IPR000014">
    <property type="entry name" value="PAS"/>
</dbReference>
<dbReference type="SMART" id="SM00387">
    <property type="entry name" value="HATPase_c"/>
    <property type="match status" value="1"/>
</dbReference>
<dbReference type="SMART" id="SM00448">
    <property type="entry name" value="REC"/>
    <property type="match status" value="1"/>
</dbReference>
<evidence type="ECO:0000259" key="6">
    <source>
        <dbReference type="PROSITE" id="PS50112"/>
    </source>
</evidence>
<protein>
    <submittedName>
        <fullName evidence="7">Uncharacterized protein</fullName>
    </submittedName>
</protein>
<dbReference type="InterPro" id="IPR003594">
    <property type="entry name" value="HATPase_dom"/>
</dbReference>
<evidence type="ECO:0000259" key="5">
    <source>
        <dbReference type="PROSITE" id="PS50110"/>
    </source>
</evidence>
<dbReference type="OrthoDB" id="297641at2759"/>
<dbReference type="InterPro" id="IPR050956">
    <property type="entry name" value="2C_system_His_kinase"/>
</dbReference>